<evidence type="ECO:0000256" key="2">
    <source>
        <dbReference type="ARBA" id="ARBA00022692"/>
    </source>
</evidence>
<dbReference type="GO" id="GO:0038023">
    <property type="term" value="F:signaling receptor activity"/>
    <property type="evidence" value="ECO:0007669"/>
    <property type="project" value="TreeGrafter"/>
</dbReference>
<dbReference type="PANTHER" id="PTHR24365">
    <property type="entry name" value="TOLL-LIKE RECEPTOR"/>
    <property type="match status" value="1"/>
</dbReference>
<keyword evidence="3" id="KW-0732">Signal</keyword>
<dbReference type="OrthoDB" id="676979at2759"/>
<keyword evidence="8" id="KW-1185">Reference proteome</keyword>
<dbReference type="Gene3D" id="3.40.50.10140">
    <property type="entry name" value="Toll/interleukin-1 receptor homology (TIR) domain"/>
    <property type="match status" value="1"/>
</dbReference>
<dbReference type="PROSITE" id="PS50104">
    <property type="entry name" value="TIR"/>
    <property type="match status" value="1"/>
</dbReference>
<sequence>WHRENYKREFSITLLNGIGKGGLDLSFNRFSCNCDDALWFYKWMHAHKDKFASLTGIVCHFDKPIQMRTAVLFDLKERELCPINPAVLIAIISSCSVLFGGFMILAVLFKLRWNIRHCLYVITYRKKGYETISNDPDFKYDVFLVYADNDSVFVFDTVVPYLEAKAYSLCVRSRDFEAGKVYCDNIVDNMNLSRRILLVLSNNFAKSKWCEFQLNFAYNRCLDEKLTT</sequence>
<dbReference type="InterPro" id="IPR035897">
    <property type="entry name" value="Toll_tir_struct_dom_sf"/>
</dbReference>
<keyword evidence="2 6" id="KW-0812">Transmembrane</keyword>
<evidence type="ECO:0000313" key="9">
    <source>
        <dbReference type="RefSeq" id="XP_022313873.1"/>
    </source>
</evidence>
<dbReference type="GO" id="GO:0007165">
    <property type="term" value="P:signal transduction"/>
    <property type="evidence" value="ECO:0007669"/>
    <property type="project" value="InterPro"/>
</dbReference>
<protein>
    <submittedName>
        <fullName evidence="9">Toll-like receptor 2 type-2</fullName>
    </submittedName>
</protein>
<evidence type="ECO:0000256" key="6">
    <source>
        <dbReference type="SAM" id="Phobius"/>
    </source>
</evidence>
<dbReference type="GO" id="GO:0005886">
    <property type="term" value="C:plasma membrane"/>
    <property type="evidence" value="ECO:0007669"/>
    <property type="project" value="TreeGrafter"/>
</dbReference>
<evidence type="ECO:0000259" key="7">
    <source>
        <dbReference type="PROSITE" id="PS50104"/>
    </source>
</evidence>
<keyword evidence="4 6" id="KW-1133">Transmembrane helix</keyword>
<comment type="subcellular location">
    <subcellularLocation>
        <location evidence="1">Membrane</location>
        <topology evidence="1">Single-pass membrane protein</topology>
    </subcellularLocation>
</comment>
<dbReference type="GeneID" id="111118613"/>
<dbReference type="RefSeq" id="XP_022313873.1">
    <property type="nucleotide sequence ID" value="XM_022458165.1"/>
</dbReference>
<keyword evidence="5 6" id="KW-0472">Membrane</keyword>
<dbReference type="Gene3D" id="3.80.10.10">
    <property type="entry name" value="Ribonuclease Inhibitor"/>
    <property type="match status" value="1"/>
</dbReference>
<dbReference type="KEGG" id="cvn:111118613"/>
<evidence type="ECO:0000256" key="1">
    <source>
        <dbReference type="ARBA" id="ARBA00004167"/>
    </source>
</evidence>
<dbReference type="PANTHER" id="PTHR24365:SF541">
    <property type="entry name" value="PROTEIN TOLL-RELATED"/>
    <property type="match status" value="1"/>
</dbReference>
<dbReference type="AlphaFoldDB" id="A0A8B8CDM2"/>
<evidence type="ECO:0000256" key="5">
    <source>
        <dbReference type="ARBA" id="ARBA00023136"/>
    </source>
</evidence>
<dbReference type="SUPFAM" id="SSF52200">
    <property type="entry name" value="Toll/Interleukin receptor TIR domain"/>
    <property type="match status" value="1"/>
</dbReference>
<organism evidence="8 9">
    <name type="scientific">Crassostrea virginica</name>
    <name type="common">Eastern oyster</name>
    <dbReference type="NCBI Taxonomy" id="6565"/>
    <lineage>
        <taxon>Eukaryota</taxon>
        <taxon>Metazoa</taxon>
        <taxon>Spiralia</taxon>
        <taxon>Lophotrochozoa</taxon>
        <taxon>Mollusca</taxon>
        <taxon>Bivalvia</taxon>
        <taxon>Autobranchia</taxon>
        <taxon>Pteriomorphia</taxon>
        <taxon>Ostreida</taxon>
        <taxon>Ostreoidea</taxon>
        <taxon>Ostreidae</taxon>
        <taxon>Crassostrea</taxon>
    </lineage>
</organism>
<dbReference type="InterPro" id="IPR032675">
    <property type="entry name" value="LRR_dom_sf"/>
</dbReference>
<accession>A0A8B8CDM2</accession>
<dbReference type="Proteomes" id="UP000694844">
    <property type="component" value="Chromosome 2"/>
</dbReference>
<evidence type="ECO:0000313" key="8">
    <source>
        <dbReference type="Proteomes" id="UP000694844"/>
    </source>
</evidence>
<feature type="transmembrane region" description="Helical" evidence="6">
    <location>
        <begin position="86"/>
        <end position="109"/>
    </location>
</feature>
<gene>
    <name evidence="9" type="primary">LOC111118613</name>
</gene>
<evidence type="ECO:0000256" key="4">
    <source>
        <dbReference type="ARBA" id="ARBA00022989"/>
    </source>
</evidence>
<feature type="non-terminal residue" evidence="9">
    <location>
        <position position="1"/>
    </location>
</feature>
<evidence type="ECO:0000256" key="3">
    <source>
        <dbReference type="ARBA" id="ARBA00022729"/>
    </source>
</evidence>
<dbReference type="InterPro" id="IPR000157">
    <property type="entry name" value="TIR_dom"/>
</dbReference>
<reference evidence="9" key="1">
    <citation type="submission" date="2025-08" db="UniProtKB">
        <authorList>
            <consortium name="RefSeq"/>
        </authorList>
    </citation>
    <scope>IDENTIFICATION</scope>
    <source>
        <tissue evidence="9">Whole sample</tissue>
    </source>
</reference>
<name>A0A8B8CDM2_CRAVI</name>
<dbReference type="Pfam" id="PF01582">
    <property type="entry name" value="TIR"/>
    <property type="match status" value="1"/>
</dbReference>
<feature type="domain" description="TIR" evidence="7">
    <location>
        <begin position="138"/>
        <end position="228"/>
    </location>
</feature>
<proteinExistence type="predicted"/>